<accession>A0A087TKU9</accession>
<reference evidence="4 5" key="1">
    <citation type="submission" date="2013-11" db="EMBL/GenBank/DDBJ databases">
        <title>Genome sequencing of Stegodyphus mimosarum.</title>
        <authorList>
            <person name="Bechsgaard J."/>
        </authorList>
    </citation>
    <scope>NUCLEOTIDE SEQUENCE [LARGE SCALE GENOMIC DNA]</scope>
</reference>
<evidence type="ECO:0008006" key="6">
    <source>
        <dbReference type="Google" id="ProtNLM"/>
    </source>
</evidence>
<dbReference type="InterPro" id="IPR008733">
    <property type="entry name" value="PEX11"/>
</dbReference>
<evidence type="ECO:0000313" key="4">
    <source>
        <dbReference type="EMBL" id="KFM65738.1"/>
    </source>
</evidence>
<protein>
    <recommendedName>
        <fullName evidence="6">Peroxisomal membrane protein 11C</fullName>
    </recommendedName>
</protein>
<sequence>MMSFLQKKTHGLKNVTIHENIVKEQLELLLLAFKDVADVVIAINYLPSGSLLWAGKLNTKQIGLCGVISSFLRFLMLFRNSEKVGRLIQ</sequence>
<evidence type="ECO:0000256" key="3">
    <source>
        <dbReference type="ARBA" id="ARBA00046271"/>
    </source>
</evidence>
<dbReference type="EMBL" id="KK115685">
    <property type="protein sequence ID" value="KFM65738.1"/>
    <property type="molecule type" value="Genomic_DNA"/>
</dbReference>
<proteinExistence type="predicted"/>
<keyword evidence="1" id="KW-0472">Membrane</keyword>
<evidence type="ECO:0000256" key="1">
    <source>
        <dbReference type="ARBA" id="ARBA00023136"/>
    </source>
</evidence>
<dbReference type="Pfam" id="PF05648">
    <property type="entry name" value="PEX11"/>
    <property type="match status" value="1"/>
</dbReference>
<keyword evidence="5" id="KW-1185">Reference proteome</keyword>
<evidence type="ECO:0000313" key="5">
    <source>
        <dbReference type="Proteomes" id="UP000054359"/>
    </source>
</evidence>
<dbReference type="OrthoDB" id="10005898at2759"/>
<dbReference type="GO" id="GO:0016559">
    <property type="term" value="P:peroxisome fission"/>
    <property type="evidence" value="ECO:0007669"/>
    <property type="project" value="InterPro"/>
</dbReference>
<gene>
    <name evidence="4" type="ORF">X975_05578</name>
</gene>
<keyword evidence="2" id="KW-0576">Peroxisome</keyword>
<dbReference type="Proteomes" id="UP000054359">
    <property type="component" value="Unassembled WGS sequence"/>
</dbReference>
<organism evidence="4 5">
    <name type="scientific">Stegodyphus mimosarum</name>
    <name type="common">African social velvet spider</name>
    <dbReference type="NCBI Taxonomy" id="407821"/>
    <lineage>
        <taxon>Eukaryota</taxon>
        <taxon>Metazoa</taxon>
        <taxon>Ecdysozoa</taxon>
        <taxon>Arthropoda</taxon>
        <taxon>Chelicerata</taxon>
        <taxon>Arachnida</taxon>
        <taxon>Araneae</taxon>
        <taxon>Araneomorphae</taxon>
        <taxon>Entelegynae</taxon>
        <taxon>Eresoidea</taxon>
        <taxon>Eresidae</taxon>
        <taxon>Stegodyphus</taxon>
    </lineage>
</organism>
<dbReference type="GO" id="GO:0005778">
    <property type="term" value="C:peroxisomal membrane"/>
    <property type="evidence" value="ECO:0007669"/>
    <property type="project" value="UniProtKB-SubCell"/>
</dbReference>
<feature type="non-terminal residue" evidence="4">
    <location>
        <position position="89"/>
    </location>
</feature>
<comment type="subcellular location">
    <subcellularLocation>
        <location evidence="3">Peroxisome membrane</location>
    </subcellularLocation>
</comment>
<name>A0A087TKU9_STEMI</name>
<evidence type="ECO:0000256" key="2">
    <source>
        <dbReference type="ARBA" id="ARBA00023140"/>
    </source>
</evidence>
<dbReference type="AlphaFoldDB" id="A0A087TKU9"/>